<evidence type="ECO:0000256" key="3">
    <source>
        <dbReference type="ARBA" id="ARBA00022448"/>
    </source>
</evidence>
<proteinExistence type="inferred from homology"/>
<feature type="transmembrane region" description="Helical" evidence="8">
    <location>
        <begin position="12"/>
        <end position="31"/>
    </location>
</feature>
<protein>
    <submittedName>
        <fullName evidence="9">BCCT family transporter</fullName>
    </submittedName>
</protein>
<evidence type="ECO:0000256" key="7">
    <source>
        <dbReference type="ARBA" id="ARBA00023136"/>
    </source>
</evidence>
<evidence type="ECO:0000256" key="8">
    <source>
        <dbReference type="SAM" id="Phobius"/>
    </source>
</evidence>
<feature type="transmembrane region" description="Helical" evidence="8">
    <location>
        <begin position="221"/>
        <end position="241"/>
    </location>
</feature>
<keyword evidence="10" id="KW-1185">Reference proteome</keyword>
<gene>
    <name evidence="9" type="ORF">ACFQ3Q_13560</name>
</gene>
<dbReference type="PANTHER" id="PTHR30047:SF7">
    <property type="entry name" value="HIGH-AFFINITY CHOLINE TRANSPORT PROTEIN"/>
    <property type="match status" value="1"/>
</dbReference>
<evidence type="ECO:0000256" key="1">
    <source>
        <dbReference type="ARBA" id="ARBA00004651"/>
    </source>
</evidence>
<keyword evidence="5 8" id="KW-0812">Transmembrane</keyword>
<feature type="transmembrane region" description="Helical" evidence="8">
    <location>
        <begin position="135"/>
        <end position="158"/>
    </location>
</feature>
<keyword evidence="6 8" id="KW-1133">Transmembrane helix</keyword>
<feature type="transmembrane region" description="Helical" evidence="8">
    <location>
        <begin position="311"/>
        <end position="329"/>
    </location>
</feature>
<keyword evidence="4" id="KW-1003">Cell membrane</keyword>
<feature type="transmembrane region" description="Helical" evidence="8">
    <location>
        <begin position="90"/>
        <end position="108"/>
    </location>
</feature>
<evidence type="ECO:0000313" key="10">
    <source>
        <dbReference type="Proteomes" id="UP001597131"/>
    </source>
</evidence>
<reference evidence="10" key="1">
    <citation type="journal article" date="2019" name="Int. J. Syst. Evol. Microbiol.">
        <title>The Global Catalogue of Microorganisms (GCM) 10K type strain sequencing project: providing services to taxonomists for standard genome sequencing and annotation.</title>
        <authorList>
            <consortium name="The Broad Institute Genomics Platform"/>
            <consortium name="The Broad Institute Genome Sequencing Center for Infectious Disease"/>
            <person name="Wu L."/>
            <person name="Ma J."/>
        </authorList>
    </citation>
    <scope>NUCLEOTIDE SEQUENCE [LARGE SCALE GENOMIC DNA]</scope>
    <source>
        <strain evidence="10">CCUG 64793</strain>
    </source>
</reference>
<evidence type="ECO:0000313" key="9">
    <source>
        <dbReference type="EMBL" id="MFD1096783.1"/>
    </source>
</evidence>
<name>A0ABW3NS76_9FLAO</name>
<organism evidence="9 10">
    <name type="scientific">Salegentibacter chungangensis</name>
    <dbReference type="NCBI Taxonomy" id="1335724"/>
    <lineage>
        <taxon>Bacteria</taxon>
        <taxon>Pseudomonadati</taxon>
        <taxon>Bacteroidota</taxon>
        <taxon>Flavobacteriia</taxon>
        <taxon>Flavobacteriales</taxon>
        <taxon>Flavobacteriaceae</taxon>
        <taxon>Salegentibacter</taxon>
    </lineage>
</organism>
<evidence type="ECO:0000256" key="2">
    <source>
        <dbReference type="ARBA" id="ARBA00005658"/>
    </source>
</evidence>
<keyword evidence="7 8" id="KW-0472">Membrane</keyword>
<dbReference type="Pfam" id="PF02028">
    <property type="entry name" value="BCCT"/>
    <property type="match status" value="1"/>
</dbReference>
<dbReference type="InterPro" id="IPR000060">
    <property type="entry name" value="BCCT_transptr"/>
</dbReference>
<dbReference type="PANTHER" id="PTHR30047">
    <property type="entry name" value="HIGH-AFFINITY CHOLINE TRANSPORT PROTEIN-RELATED"/>
    <property type="match status" value="1"/>
</dbReference>
<evidence type="ECO:0000256" key="5">
    <source>
        <dbReference type="ARBA" id="ARBA00022692"/>
    </source>
</evidence>
<dbReference type="RefSeq" id="WP_380746737.1">
    <property type="nucleotide sequence ID" value="NZ_JBHTLI010000003.1"/>
</dbReference>
<comment type="caution">
    <text evidence="9">The sequence shown here is derived from an EMBL/GenBank/DDBJ whole genome shotgun (WGS) entry which is preliminary data.</text>
</comment>
<feature type="transmembrane region" description="Helical" evidence="8">
    <location>
        <begin position="178"/>
        <end position="201"/>
    </location>
</feature>
<evidence type="ECO:0000256" key="4">
    <source>
        <dbReference type="ARBA" id="ARBA00022475"/>
    </source>
</evidence>
<feature type="transmembrane region" description="Helical" evidence="8">
    <location>
        <begin position="341"/>
        <end position="364"/>
    </location>
</feature>
<feature type="transmembrane region" description="Helical" evidence="8">
    <location>
        <begin position="51"/>
        <end position="70"/>
    </location>
</feature>
<sequence>MKKLGTHIYGNLLFYLAAGILLLFSLFIFTYTEVFYRLIEEGSVWVRERFGAFYLWLGLICVLFLIGIAVSKYGRIRLGTAPPKFDRMSWIAMLYSAGMGAGILLRAVQEPVFMFLNPPLETGNSADLIALEYTFYQWGFTAWAFYGIFALIIAYSIFVRKTNILLGSSLPQLKAIRLLPKGVDLLTILTTVFGLVAAIGLGTTQIEGGLSHILSEKAGSVSVTLFLVFIICLFAFISAWAGVEKGIRRISNWNIYATLFLLAFVIFQADLTEVFSGFFNATYHYIIDFIPLSLALGKFNPGKEFLTDWTYYYWAFWLAWAPFTGVFIARISKGRTIREMILGVLLIPSLGTFFWFSVFGTMSFEMVESQSTYNGEFSNVFTSIFVFFEQLPLSNITNIVTMMLLMSFLVTSVDSAIYVLSMFSDRGNENPKRKFRLIWAVVILVFSEAIIILGNIKPDSDVLQAMQKFLIIGSLPFAFFTAGIMIIFLMQLLRKY</sequence>
<dbReference type="Proteomes" id="UP001597131">
    <property type="component" value="Unassembled WGS sequence"/>
</dbReference>
<comment type="similarity">
    <text evidence="2">Belongs to the BCCT transporter (TC 2.A.15) family.</text>
</comment>
<evidence type="ECO:0000256" key="6">
    <source>
        <dbReference type="ARBA" id="ARBA00022989"/>
    </source>
</evidence>
<comment type="subcellular location">
    <subcellularLocation>
        <location evidence="1">Cell membrane</location>
        <topology evidence="1">Multi-pass membrane protein</topology>
    </subcellularLocation>
</comment>
<feature type="transmembrane region" description="Helical" evidence="8">
    <location>
        <begin position="399"/>
        <end position="423"/>
    </location>
</feature>
<dbReference type="EMBL" id="JBHTLI010000003">
    <property type="protein sequence ID" value="MFD1096783.1"/>
    <property type="molecule type" value="Genomic_DNA"/>
</dbReference>
<feature type="transmembrane region" description="Helical" evidence="8">
    <location>
        <begin position="435"/>
        <end position="457"/>
    </location>
</feature>
<keyword evidence="3" id="KW-0813">Transport</keyword>
<feature type="transmembrane region" description="Helical" evidence="8">
    <location>
        <begin position="253"/>
        <end position="269"/>
    </location>
</feature>
<accession>A0ABW3NS76</accession>
<feature type="transmembrane region" description="Helical" evidence="8">
    <location>
        <begin position="469"/>
        <end position="493"/>
    </location>
</feature>